<dbReference type="Proteomes" id="UP001374579">
    <property type="component" value="Unassembled WGS sequence"/>
</dbReference>
<evidence type="ECO:0000256" key="3">
    <source>
        <dbReference type="PIRSR" id="PIRSR000077-1"/>
    </source>
</evidence>
<dbReference type="EMBL" id="JBAMIC010000011">
    <property type="protein sequence ID" value="KAK7101343.1"/>
    <property type="molecule type" value="Genomic_DNA"/>
</dbReference>
<organism evidence="6 7">
    <name type="scientific">Littorina saxatilis</name>
    <dbReference type="NCBI Taxonomy" id="31220"/>
    <lineage>
        <taxon>Eukaryota</taxon>
        <taxon>Metazoa</taxon>
        <taxon>Spiralia</taxon>
        <taxon>Lophotrochozoa</taxon>
        <taxon>Mollusca</taxon>
        <taxon>Gastropoda</taxon>
        <taxon>Caenogastropoda</taxon>
        <taxon>Littorinimorpha</taxon>
        <taxon>Littorinoidea</taxon>
        <taxon>Littorinidae</taxon>
        <taxon>Littorina</taxon>
    </lineage>
</organism>
<feature type="domain" description="Thioredoxin" evidence="5">
    <location>
        <begin position="1"/>
        <end position="107"/>
    </location>
</feature>
<dbReference type="PROSITE" id="PS00194">
    <property type="entry name" value="THIOREDOXIN_1"/>
    <property type="match status" value="1"/>
</dbReference>
<dbReference type="PRINTS" id="PR00421">
    <property type="entry name" value="THIOREDOXIN"/>
</dbReference>
<proteinExistence type="inferred from homology"/>
<reference evidence="6 7" key="1">
    <citation type="submission" date="2024-02" db="EMBL/GenBank/DDBJ databases">
        <title>Chromosome-scale genome assembly of the rough periwinkle Littorina saxatilis.</title>
        <authorList>
            <person name="De Jode A."/>
            <person name="Faria R."/>
            <person name="Formenti G."/>
            <person name="Sims Y."/>
            <person name="Smith T.P."/>
            <person name="Tracey A."/>
            <person name="Wood J.M.D."/>
            <person name="Zagrodzka Z.B."/>
            <person name="Johannesson K."/>
            <person name="Butlin R.K."/>
            <person name="Leder E.H."/>
        </authorList>
    </citation>
    <scope>NUCLEOTIDE SEQUENCE [LARGE SCALE GENOMIC DNA]</scope>
    <source>
        <strain evidence="6">Snail1</strain>
        <tissue evidence="6">Muscle</tissue>
    </source>
</reference>
<feature type="site" description="Deprotonates C-terminal active site Cys" evidence="3">
    <location>
        <position position="28"/>
    </location>
</feature>
<keyword evidence="4" id="KW-0676">Redox-active center</keyword>
<dbReference type="InterPro" id="IPR036249">
    <property type="entry name" value="Thioredoxin-like_sf"/>
</dbReference>
<feature type="site" description="Contributes to redox potential value" evidence="3">
    <location>
        <position position="35"/>
    </location>
</feature>
<comment type="caution">
    <text evidence="6">The sequence shown here is derived from an EMBL/GenBank/DDBJ whole genome shotgun (WGS) entry which is preliminary data.</text>
</comment>
<name>A0AAN9GA63_9CAEN</name>
<dbReference type="Pfam" id="PF00085">
    <property type="entry name" value="Thioredoxin"/>
    <property type="match status" value="1"/>
</dbReference>
<sequence>MGVQQISSTAEFKSQVLGAGAGKLVMVDFYATWCGPCKMIAPKVEAMSEEFPDVAFFKVDVDQVAEVSEEQGVSAMPTFFFFKDGKKVTEVVGASEDKIRAAITQHK</sequence>
<dbReference type="PANTHER" id="PTHR46115">
    <property type="entry name" value="THIOREDOXIN-LIKE PROTEIN 1"/>
    <property type="match status" value="1"/>
</dbReference>
<dbReference type="AlphaFoldDB" id="A0AAN9GA63"/>
<dbReference type="Gene3D" id="3.40.30.10">
    <property type="entry name" value="Glutaredoxin"/>
    <property type="match status" value="1"/>
</dbReference>
<dbReference type="CDD" id="cd02947">
    <property type="entry name" value="TRX_family"/>
    <property type="match status" value="1"/>
</dbReference>
<evidence type="ECO:0000256" key="1">
    <source>
        <dbReference type="ARBA" id="ARBA00023157"/>
    </source>
</evidence>
<feature type="site" description="Contributes to redox potential value" evidence="3">
    <location>
        <position position="36"/>
    </location>
</feature>
<dbReference type="PIRSF" id="PIRSF000077">
    <property type="entry name" value="Thioredoxin"/>
    <property type="match status" value="1"/>
</dbReference>
<dbReference type="NCBIfam" id="TIGR01068">
    <property type="entry name" value="thioredoxin"/>
    <property type="match status" value="1"/>
</dbReference>
<evidence type="ECO:0000256" key="2">
    <source>
        <dbReference type="PIRNR" id="PIRNR000077"/>
    </source>
</evidence>
<protein>
    <recommendedName>
        <fullName evidence="2">Thioredoxin</fullName>
    </recommendedName>
</protein>
<dbReference type="FunFam" id="3.40.30.10:FF:000245">
    <property type="entry name" value="Thioredoxin"/>
    <property type="match status" value="1"/>
</dbReference>
<dbReference type="PROSITE" id="PS51352">
    <property type="entry name" value="THIOREDOXIN_2"/>
    <property type="match status" value="1"/>
</dbReference>
<dbReference type="InterPro" id="IPR017937">
    <property type="entry name" value="Thioredoxin_CS"/>
</dbReference>
<comment type="similarity">
    <text evidence="2">Belongs to the thioredoxin family.</text>
</comment>
<evidence type="ECO:0000313" key="7">
    <source>
        <dbReference type="Proteomes" id="UP001374579"/>
    </source>
</evidence>
<feature type="active site" description="Nucleophile" evidence="3">
    <location>
        <position position="37"/>
    </location>
</feature>
<feature type="active site" description="Nucleophile" evidence="3">
    <location>
        <position position="34"/>
    </location>
</feature>
<dbReference type="InterPro" id="IPR005746">
    <property type="entry name" value="Thioredoxin"/>
</dbReference>
<evidence type="ECO:0000259" key="5">
    <source>
        <dbReference type="PROSITE" id="PS51352"/>
    </source>
</evidence>
<feature type="disulfide bond" description="Redox-active" evidence="4">
    <location>
        <begin position="34"/>
        <end position="37"/>
    </location>
</feature>
<evidence type="ECO:0000313" key="6">
    <source>
        <dbReference type="EMBL" id="KAK7101343.1"/>
    </source>
</evidence>
<evidence type="ECO:0000256" key="4">
    <source>
        <dbReference type="PIRSR" id="PIRSR000077-4"/>
    </source>
</evidence>
<dbReference type="InterPro" id="IPR013766">
    <property type="entry name" value="Thioredoxin_domain"/>
</dbReference>
<keyword evidence="7" id="KW-1185">Reference proteome</keyword>
<dbReference type="GO" id="GO:0015035">
    <property type="term" value="F:protein-disulfide reductase activity"/>
    <property type="evidence" value="ECO:0007669"/>
    <property type="project" value="InterPro"/>
</dbReference>
<dbReference type="SUPFAM" id="SSF52833">
    <property type="entry name" value="Thioredoxin-like"/>
    <property type="match status" value="1"/>
</dbReference>
<keyword evidence="1 4" id="KW-1015">Disulfide bond</keyword>
<gene>
    <name evidence="6" type="ORF">V1264_024135</name>
</gene>
<accession>A0AAN9GA63</accession>